<sequence length="108" mass="12221">MEINYWKDKDIKENPHGLDVREVYHHSNAQIMHINLKPGEVVKPHKTPVDVFFVVMEGEIEFNIGDEINSAEKEAIVHSPANIMHALANKTDNKARVLVAKTPSPNKT</sequence>
<dbReference type="Proteomes" id="UP000064893">
    <property type="component" value="Chromosome"/>
</dbReference>
<dbReference type="Gene3D" id="2.60.120.10">
    <property type="entry name" value="Jelly Rolls"/>
    <property type="match status" value="1"/>
</dbReference>
<dbReference type="AlphaFoldDB" id="A0A0S2HWK0"/>
<gene>
    <name evidence="2" type="ORF">L21SP5_00754</name>
</gene>
<dbReference type="KEGG" id="blq:L21SP5_00754"/>
<evidence type="ECO:0000313" key="3">
    <source>
        <dbReference type="Proteomes" id="UP000064893"/>
    </source>
</evidence>
<dbReference type="PANTHER" id="PTHR40112">
    <property type="entry name" value="H2HPP ISOMERASE"/>
    <property type="match status" value="1"/>
</dbReference>
<dbReference type="InterPro" id="IPR052535">
    <property type="entry name" value="Bacilysin_H2HPP_isomerase"/>
</dbReference>
<evidence type="ECO:0000259" key="1">
    <source>
        <dbReference type="Pfam" id="PF07883"/>
    </source>
</evidence>
<feature type="domain" description="Cupin type-2" evidence="1">
    <location>
        <begin position="33"/>
        <end position="99"/>
    </location>
</feature>
<dbReference type="SUPFAM" id="SSF51182">
    <property type="entry name" value="RmlC-like cupins"/>
    <property type="match status" value="1"/>
</dbReference>
<dbReference type="Pfam" id="PF07883">
    <property type="entry name" value="Cupin_2"/>
    <property type="match status" value="1"/>
</dbReference>
<evidence type="ECO:0000313" key="2">
    <source>
        <dbReference type="EMBL" id="ALO14426.1"/>
    </source>
</evidence>
<dbReference type="PANTHER" id="PTHR40112:SF1">
    <property type="entry name" value="H2HPP ISOMERASE"/>
    <property type="match status" value="1"/>
</dbReference>
<accession>A0A0S2HWK0</accession>
<dbReference type="InterPro" id="IPR013096">
    <property type="entry name" value="Cupin_2"/>
</dbReference>
<dbReference type="EMBL" id="CP013118">
    <property type="protein sequence ID" value="ALO14426.1"/>
    <property type="molecule type" value="Genomic_DNA"/>
</dbReference>
<dbReference type="InterPro" id="IPR014710">
    <property type="entry name" value="RmlC-like_jellyroll"/>
</dbReference>
<proteinExistence type="predicted"/>
<name>A0A0S2HWK0_9BACT</name>
<dbReference type="OrthoDB" id="9806121at2"/>
<keyword evidence="3" id="KW-1185">Reference proteome</keyword>
<protein>
    <submittedName>
        <fullName evidence="2">Cupin domain protein</fullName>
    </submittedName>
</protein>
<reference evidence="2 3" key="1">
    <citation type="submission" date="2015-11" db="EMBL/GenBank/DDBJ databases">
        <title>Description and complete genome sequence of a novel strain predominating in hypersaline microbial mats and representing a new family of the Bacteriodetes phylum.</title>
        <authorList>
            <person name="Spring S."/>
            <person name="Bunk B."/>
            <person name="Sproer C."/>
            <person name="Klenk H.-P."/>
        </authorList>
    </citation>
    <scope>NUCLEOTIDE SEQUENCE [LARGE SCALE GENOMIC DNA]</scope>
    <source>
        <strain evidence="2 3">L21-Spi-D4</strain>
    </source>
</reference>
<organism evidence="2 3">
    <name type="scientific">Salinivirga cyanobacteriivorans</name>
    <dbReference type="NCBI Taxonomy" id="1307839"/>
    <lineage>
        <taxon>Bacteria</taxon>
        <taxon>Pseudomonadati</taxon>
        <taxon>Bacteroidota</taxon>
        <taxon>Bacteroidia</taxon>
        <taxon>Bacteroidales</taxon>
        <taxon>Salinivirgaceae</taxon>
        <taxon>Salinivirga</taxon>
    </lineage>
</organism>
<dbReference type="STRING" id="1307839.L21SP5_00754"/>
<dbReference type="InterPro" id="IPR011051">
    <property type="entry name" value="RmlC_Cupin_sf"/>
</dbReference>
<dbReference type="RefSeq" id="WP_057951974.1">
    <property type="nucleotide sequence ID" value="NZ_CP013118.1"/>
</dbReference>